<dbReference type="Gene3D" id="3.90.190.10">
    <property type="entry name" value="Protein tyrosine phosphatase superfamily"/>
    <property type="match status" value="2"/>
</dbReference>
<dbReference type="OrthoDB" id="6375174at2759"/>
<dbReference type="PANTHER" id="PTHR31126">
    <property type="entry name" value="TYROSINE-PROTEIN PHOSPHATASE"/>
    <property type="match status" value="1"/>
</dbReference>
<dbReference type="InterPro" id="IPR004861">
    <property type="entry name" value="Siw14-like"/>
</dbReference>
<protein>
    <submittedName>
        <fullName evidence="2">Uncharacterized protein</fullName>
    </submittedName>
</protein>
<dbReference type="SUPFAM" id="SSF52799">
    <property type="entry name" value="(Phosphotyrosine protein) phosphatases II"/>
    <property type="match status" value="1"/>
</dbReference>
<reference evidence="2 3" key="1">
    <citation type="journal article" date="2020" name="J. Phycol.">
        <title>Comparative genome analysis reveals Cyanidiococcus gen. nov., a new extremophilic red algal genus sister to Cyanidioschyzon (Cyanidioschyzonaceae, Rhodophyta).</title>
        <authorList>
            <person name="Liu S.-L."/>
            <person name="Chiang Y.-R."/>
            <person name="Yoon H.S."/>
            <person name="Fu H.-Y."/>
        </authorList>
    </citation>
    <scope>NUCLEOTIDE SEQUENCE [LARGE SCALE GENOMIC DNA]</scope>
    <source>
        <strain evidence="2 3">THAL066</strain>
    </source>
</reference>
<dbReference type="PANTHER" id="PTHR31126:SF14">
    <property type="entry name" value="TYROSINE-PROTEIN PHOSPHATASE OCA6-RELATED"/>
    <property type="match status" value="1"/>
</dbReference>
<feature type="region of interest" description="Disordered" evidence="1">
    <location>
        <begin position="283"/>
        <end position="307"/>
    </location>
</feature>
<dbReference type="AlphaFoldDB" id="A0A7J7IBJ0"/>
<dbReference type="Proteomes" id="UP000530660">
    <property type="component" value="Unassembled WGS sequence"/>
</dbReference>
<feature type="compositionally biased region" description="Polar residues" evidence="1">
    <location>
        <begin position="187"/>
        <end position="199"/>
    </location>
</feature>
<evidence type="ECO:0000256" key="1">
    <source>
        <dbReference type="SAM" id="MobiDB-lite"/>
    </source>
</evidence>
<comment type="caution">
    <text evidence="2">The sequence shown here is derived from an EMBL/GenBank/DDBJ whole genome shotgun (WGS) entry which is preliminary data.</text>
</comment>
<evidence type="ECO:0000313" key="3">
    <source>
        <dbReference type="Proteomes" id="UP000530660"/>
    </source>
</evidence>
<proteinExistence type="predicted"/>
<keyword evidence="3" id="KW-1185">Reference proteome</keyword>
<dbReference type="EMBL" id="VWRR01000020">
    <property type="protein sequence ID" value="KAF6000456.1"/>
    <property type="molecule type" value="Genomic_DNA"/>
</dbReference>
<feature type="region of interest" description="Disordered" evidence="1">
    <location>
        <begin position="369"/>
        <end position="390"/>
    </location>
</feature>
<dbReference type="Pfam" id="PF03162">
    <property type="entry name" value="Y_phosphatase2"/>
    <property type="match status" value="2"/>
</dbReference>
<organism evidence="2 3">
    <name type="scientific">Cyanidiococcus yangmingshanensis</name>
    <dbReference type="NCBI Taxonomy" id="2690220"/>
    <lineage>
        <taxon>Eukaryota</taxon>
        <taxon>Rhodophyta</taxon>
        <taxon>Bangiophyceae</taxon>
        <taxon>Cyanidiales</taxon>
        <taxon>Cyanidiaceae</taxon>
        <taxon>Cyanidiococcus</taxon>
    </lineage>
</organism>
<dbReference type="GO" id="GO:0016791">
    <property type="term" value="F:phosphatase activity"/>
    <property type="evidence" value="ECO:0007669"/>
    <property type="project" value="TreeGrafter"/>
</dbReference>
<feature type="compositionally biased region" description="Basic and acidic residues" evidence="1">
    <location>
        <begin position="200"/>
        <end position="212"/>
    </location>
</feature>
<dbReference type="InterPro" id="IPR029021">
    <property type="entry name" value="Prot-tyrosine_phosphatase-like"/>
</dbReference>
<accession>A0A7J7IBJ0</accession>
<name>A0A7J7IBJ0_9RHOD</name>
<evidence type="ECO:0000313" key="2">
    <source>
        <dbReference type="EMBL" id="KAF6000456.1"/>
    </source>
</evidence>
<gene>
    <name evidence="2" type="ORF">F1559_002093</name>
</gene>
<sequence>MPDWELPALVTPFRFGIVEDGLYRGAYPTLKNWRFLRRLQLRSIVTFKVATILHCIVDVQNHPLFIHCRDGGHNTGLVIMCLRRLQNWNLSVIFSEFCRYVKGGEIRLSESQYVESFKGEVTLPADRPVWLWGGRCITRHPYLRLRYSNGASKDGAEVQRDATSQGRAVAGAKQVVKVSAPGDATVPRQQSAVSTGSDTNRQDTDDRREGADARAVISVSGALGTTTVDELHEHRMDSSTLVDRAPLIAAVAEMSSLQQNSDTVQDAGWSRTTDLLTAMTPASTQSEMAMRQRSPDSRLSDHVTAVGESSSWPHAKVAQWPPRTTEWEQILSRLVFGNRSMDLFVDIVDSASLRRLLRLPRPWNRDLEEGERREHAVRASSKLPSRRARPEPRGWRNLIFRTSSHDSVRSGYSLTLQALALDSMN</sequence>
<feature type="region of interest" description="Disordered" evidence="1">
    <location>
        <begin position="179"/>
        <end position="214"/>
    </location>
</feature>